<dbReference type="WBParaSite" id="ASIM_0000788201-mRNA-1">
    <property type="protein sequence ID" value="ASIM_0000788201-mRNA-1"/>
    <property type="gene ID" value="ASIM_0000788201"/>
</dbReference>
<keyword evidence="7" id="KW-1185">Reference proteome</keyword>
<keyword evidence="4" id="KW-0862">Zinc</keyword>
<dbReference type="SUPFAM" id="SSF57850">
    <property type="entry name" value="RING/U-box"/>
    <property type="match status" value="1"/>
</dbReference>
<evidence type="ECO:0000313" key="8">
    <source>
        <dbReference type="WBParaSite" id="ASIM_0000788201-mRNA-1"/>
    </source>
</evidence>
<evidence type="ECO:0000256" key="4">
    <source>
        <dbReference type="ARBA" id="ARBA00022833"/>
    </source>
</evidence>
<dbReference type="AlphaFoldDB" id="A0A0M3JJR1"/>
<evidence type="ECO:0000256" key="1">
    <source>
        <dbReference type="ARBA" id="ARBA00022723"/>
    </source>
</evidence>
<evidence type="ECO:0000313" key="7">
    <source>
        <dbReference type="Proteomes" id="UP000267096"/>
    </source>
</evidence>
<accession>A0A0M3JJR1</accession>
<dbReference type="Proteomes" id="UP000267096">
    <property type="component" value="Unassembled WGS sequence"/>
</dbReference>
<evidence type="ECO:0000313" key="6">
    <source>
        <dbReference type="EMBL" id="VDK29685.1"/>
    </source>
</evidence>
<reference evidence="8" key="1">
    <citation type="submission" date="2017-02" db="UniProtKB">
        <authorList>
            <consortium name="WormBaseParasite"/>
        </authorList>
    </citation>
    <scope>IDENTIFICATION</scope>
</reference>
<dbReference type="CDD" id="cd22584">
    <property type="entry name" value="Rcat_RBR_unk"/>
    <property type="match status" value="1"/>
</dbReference>
<proteinExistence type="predicted"/>
<protein>
    <submittedName>
        <fullName evidence="8">RBR-type E3 ubiquitin transferase</fullName>
    </submittedName>
</protein>
<dbReference type="InterPro" id="IPR031127">
    <property type="entry name" value="E3_UB_ligase_RBR"/>
</dbReference>
<dbReference type="GO" id="GO:0004842">
    <property type="term" value="F:ubiquitin-protein transferase activity"/>
    <property type="evidence" value="ECO:0007669"/>
    <property type="project" value="InterPro"/>
</dbReference>
<keyword evidence="1" id="KW-0479">Metal-binding</keyword>
<dbReference type="Gene3D" id="1.20.120.1750">
    <property type="match status" value="1"/>
</dbReference>
<feature type="domain" description="IBR" evidence="5">
    <location>
        <begin position="2"/>
        <end position="39"/>
    </location>
</feature>
<keyword evidence="3" id="KW-0833">Ubl conjugation pathway</keyword>
<keyword evidence="2" id="KW-0863">Zinc-finger</keyword>
<dbReference type="PANTHER" id="PTHR11685">
    <property type="entry name" value="RBR FAMILY RING FINGER AND IBR DOMAIN-CONTAINING"/>
    <property type="match status" value="1"/>
</dbReference>
<dbReference type="OrthoDB" id="5871643at2759"/>
<dbReference type="Pfam" id="PF01485">
    <property type="entry name" value="IBR"/>
    <property type="match status" value="1"/>
</dbReference>
<name>A0A0M3JJR1_ANISI</name>
<evidence type="ECO:0000256" key="2">
    <source>
        <dbReference type="ARBA" id="ARBA00022771"/>
    </source>
</evidence>
<dbReference type="EMBL" id="UYRR01018967">
    <property type="protein sequence ID" value="VDK29685.1"/>
    <property type="molecule type" value="Genomic_DNA"/>
</dbReference>
<dbReference type="GO" id="GO:0016567">
    <property type="term" value="P:protein ubiquitination"/>
    <property type="evidence" value="ECO:0007669"/>
    <property type="project" value="InterPro"/>
</dbReference>
<sequence length="114" mass="12851">MLKRCPFCGTFCERSDGCNHMTCVCGESFCYVCGEKWDGVVDHYECVVDVSVRVYLFDVSDADAGGISVNTLQECLDYRRRRSAQNLWDSMKKFVRVLNGDAKAAHRAVSLYAT</sequence>
<evidence type="ECO:0000256" key="3">
    <source>
        <dbReference type="ARBA" id="ARBA00022786"/>
    </source>
</evidence>
<dbReference type="InterPro" id="IPR002867">
    <property type="entry name" value="IBR_dom"/>
</dbReference>
<reference evidence="6 7" key="2">
    <citation type="submission" date="2018-11" db="EMBL/GenBank/DDBJ databases">
        <authorList>
            <consortium name="Pathogen Informatics"/>
        </authorList>
    </citation>
    <scope>NUCLEOTIDE SEQUENCE [LARGE SCALE GENOMIC DNA]</scope>
</reference>
<gene>
    <name evidence="6" type="ORF">ASIM_LOCUS7650</name>
</gene>
<dbReference type="GO" id="GO:0008270">
    <property type="term" value="F:zinc ion binding"/>
    <property type="evidence" value="ECO:0007669"/>
    <property type="project" value="UniProtKB-KW"/>
</dbReference>
<organism evidence="8">
    <name type="scientific">Anisakis simplex</name>
    <name type="common">Herring worm</name>
    <dbReference type="NCBI Taxonomy" id="6269"/>
    <lineage>
        <taxon>Eukaryota</taxon>
        <taxon>Metazoa</taxon>
        <taxon>Ecdysozoa</taxon>
        <taxon>Nematoda</taxon>
        <taxon>Chromadorea</taxon>
        <taxon>Rhabditida</taxon>
        <taxon>Spirurina</taxon>
        <taxon>Ascaridomorpha</taxon>
        <taxon>Ascaridoidea</taxon>
        <taxon>Anisakidae</taxon>
        <taxon>Anisakis</taxon>
        <taxon>Anisakis simplex complex</taxon>
    </lineage>
</organism>
<evidence type="ECO:0000259" key="5">
    <source>
        <dbReference type="Pfam" id="PF01485"/>
    </source>
</evidence>